<organism evidence="2 3">
    <name type="scientific">Canavalia gladiata</name>
    <name type="common">Sword bean</name>
    <name type="synonym">Dolichos gladiatus</name>
    <dbReference type="NCBI Taxonomy" id="3824"/>
    <lineage>
        <taxon>Eukaryota</taxon>
        <taxon>Viridiplantae</taxon>
        <taxon>Streptophyta</taxon>
        <taxon>Embryophyta</taxon>
        <taxon>Tracheophyta</taxon>
        <taxon>Spermatophyta</taxon>
        <taxon>Magnoliopsida</taxon>
        <taxon>eudicotyledons</taxon>
        <taxon>Gunneridae</taxon>
        <taxon>Pentapetalae</taxon>
        <taxon>rosids</taxon>
        <taxon>fabids</taxon>
        <taxon>Fabales</taxon>
        <taxon>Fabaceae</taxon>
        <taxon>Papilionoideae</taxon>
        <taxon>50 kb inversion clade</taxon>
        <taxon>NPAAA clade</taxon>
        <taxon>indigoferoid/millettioid clade</taxon>
        <taxon>Phaseoleae</taxon>
        <taxon>Canavalia</taxon>
    </lineage>
</organism>
<reference evidence="2 3" key="1">
    <citation type="submission" date="2024-01" db="EMBL/GenBank/DDBJ databases">
        <title>The genomes of 5 underutilized Papilionoideae crops provide insights into root nodulation and disease resistanc.</title>
        <authorList>
            <person name="Jiang F."/>
        </authorList>
    </citation>
    <scope>NUCLEOTIDE SEQUENCE [LARGE SCALE GENOMIC DNA]</scope>
    <source>
        <strain evidence="2">LVBAO_FW01</strain>
        <tissue evidence="2">Leaves</tissue>
    </source>
</reference>
<keyword evidence="3" id="KW-1185">Reference proteome</keyword>
<feature type="region of interest" description="Disordered" evidence="1">
    <location>
        <begin position="52"/>
        <end position="101"/>
    </location>
</feature>
<comment type="caution">
    <text evidence="2">The sequence shown here is derived from an EMBL/GenBank/DDBJ whole genome shotgun (WGS) entry which is preliminary data.</text>
</comment>
<gene>
    <name evidence="2" type="ORF">VNO77_37410</name>
</gene>
<proteinExistence type="predicted"/>
<dbReference type="Proteomes" id="UP001367508">
    <property type="component" value="Unassembled WGS sequence"/>
</dbReference>
<accession>A0AAN9KAH6</accession>
<dbReference type="AlphaFoldDB" id="A0AAN9KAH6"/>
<evidence type="ECO:0000256" key="1">
    <source>
        <dbReference type="SAM" id="MobiDB-lite"/>
    </source>
</evidence>
<evidence type="ECO:0000313" key="2">
    <source>
        <dbReference type="EMBL" id="KAK7313051.1"/>
    </source>
</evidence>
<sequence length="101" mass="11326">MWWLVAVLECTERCMGSLRLGFLATHDHVLYSTVFYDMKRGDRGLTWIVPTSATDTSRESNARSNGTSFDGELPPPPSFRPRAFNFDPPSLSFASHRPSSS</sequence>
<protein>
    <submittedName>
        <fullName evidence="2">Uncharacterized protein</fullName>
    </submittedName>
</protein>
<name>A0AAN9KAH6_CANGL</name>
<dbReference type="EMBL" id="JAYMYQ010000009">
    <property type="protein sequence ID" value="KAK7313051.1"/>
    <property type="molecule type" value="Genomic_DNA"/>
</dbReference>
<evidence type="ECO:0000313" key="3">
    <source>
        <dbReference type="Proteomes" id="UP001367508"/>
    </source>
</evidence>